<organism evidence="6 7">
    <name type="scientific">Flavobacterium nackdongense</name>
    <dbReference type="NCBI Taxonomy" id="2547394"/>
    <lineage>
        <taxon>Bacteria</taxon>
        <taxon>Pseudomonadati</taxon>
        <taxon>Bacteroidota</taxon>
        <taxon>Flavobacteriia</taxon>
        <taxon>Flavobacteriales</taxon>
        <taxon>Flavobacteriaceae</taxon>
        <taxon>Flavobacterium</taxon>
    </lineage>
</organism>
<feature type="domain" description="3-hydroxyisobutyrate dehydrogenase-like NAD-binding" evidence="5">
    <location>
        <begin position="163"/>
        <end position="277"/>
    </location>
</feature>
<evidence type="ECO:0000256" key="2">
    <source>
        <dbReference type="ARBA" id="ARBA00023027"/>
    </source>
</evidence>
<evidence type="ECO:0000259" key="5">
    <source>
        <dbReference type="Pfam" id="PF14833"/>
    </source>
</evidence>
<evidence type="ECO:0000313" key="6">
    <source>
        <dbReference type="EMBL" id="QBN18304.1"/>
    </source>
</evidence>
<keyword evidence="7" id="KW-1185">Reference proteome</keyword>
<dbReference type="RefSeq" id="WP_133275832.1">
    <property type="nucleotide sequence ID" value="NZ_CP037933.1"/>
</dbReference>
<feature type="domain" description="6-phosphogluconate dehydrogenase NADP-binding" evidence="4">
    <location>
        <begin position="3"/>
        <end position="160"/>
    </location>
</feature>
<dbReference type="InterPro" id="IPR036291">
    <property type="entry name" value="NAD(P)-bd_dom_sf"/>
</dbReference>
<dbReference type="PANTHER" id="PTHR22981:SF80">
    <property type="entry name" value="BLR4309 PROTEIN"/>
    <property type="match status" value="1"/>
</dbReference>
<dbReference type="InterPro" id="IPR015815">
    <property type="entry name" value="HIBADH-related"/>
</dbReference>
<evidence type="ECO:0000256" key="1">
    <source>
        <dbReference type="ARBA" id="ARBA00023002"/>
    </source>
</evidence>
<evidence type="ECO:0000256" key="3">
    <source>
        <dbReference type="PIRSR" id="PIRSR000103-1"/>
    </source>
</evidence>
<dbReference type="OrthoDB" id="9786703at2"/>
<keyword evidence="2" id="KW-0520">NAD</keyword>
<dbReference type="GO" id="GO:0016616">
    <property type="term" value="F:oxidoreductase activity, acting on the CH-OH group of donors, NAD or NADP as acceptor"/>
    <property type="evidence" value="ECO:0007669"/>
    <property type="project" value="TreeGrafter"/>
</dbReference>
<dbReference type="Gene3D" id="1.10.1040.10">
    <property type="entry name" value="N-(1-d-carboxylethyl)-l-norvaline Dehydrogenase, domain 2"/>
    <property type="match status" value="1"/>
</dbReference>
<dbReference type="Pfam" id="PF03446">
    <property type="entry name" value="NAD_binding_2"/>
    <property type="match status" value="1"/>
</dbReference>
<name>A0A4P6YBY2_9FLAO</name>
<dbReference type="SUPFAM" id="SSF48179">
    <property type="entry name" value="6-phosphogluconate dehydrogenase C-terminal domain-like"/>
    <property type="match status" value="1"/>
</dbReference>
<proteinExistence type="predicted"/>
<accession>A0A4P6YBY2</accession>
<dbReference type="EMBL" id="CP037933">
    <property type="protein sequence ID" value="QBN18304.1"/>
    <property type="molecule type" value="Genomic_DNA"/>
</dbReference>
<dbReference type="GO" id="GO:0050661">
    <property type="term" value="F:NADP binding"/>
    <property type="evidence" value="ECO:0007669"/>
    <property type="project" value="InterPro"/>
</dbReference>
<protein>
    <submittedName>
        <fullName evidence="6">NAD(P)-dependent oxidoreductase</fullName>
    </submittedName>
</protein>
<dbReference type="SUPFAM" id="SSF51735">
    <property type="entry name" value="NAD(P)-binding Rossmann-fold domains"/>
    <property type="match status" value="1"/>
</dbReference>
<dbReference type="InterPro" id="IPR013328">
    <property type="entry name" value="6PGD_dom2"/>
</dbReference>
<dbReference type="InterPro" id="IPR029154">
    <property type="entry name" value="HIBADH-like_NADP-bd"/>
</dbReference>
<evidence type="ECO:0000259" key="4">
    <source>
        <dbReference type="Pfam" id="PF03446"/>
    </source>
</evidence>
<dbReference type="Gene3D" id="3.40.50.720">
    <property type="entry name" value="NAD(P)-binding Rossmann-like Domain"/>
    <property type="match status" value="1"/>
</dbReference>
<dbReference type="InterPro" id="IPR006115">
    <property type="entry name" value="6PGDH_NADP-bd"/>
</dbReference>
<dbReference type="Pfam" id="PF14833">
    <property type="entry name" value="NAD_binding_11"/>
    <property type="match status" value="1"/>
</dbReference>
<feature type="active site" evidence="3">
    <location>
        <position position="169"/>
    </location>
</feature>
<gene>
    <name evidence="6" type="ORF">E1750_05610</name>
</gene>
<dbReference type="Proteomes" id="UP000291124">
    <property type="component" value="Chromosome"/>
</dbReference>
<dbReference type="GO" id="GO:0051287">
    <property type="term" value="F:NAD binding"/>
    <property type="evidence" value="ECO:0007669"/>
    <property type="project" value="InterPro"/>
</dbReference>
<dbReference type="KEGG" id="fnk:E1750_05610"/>
<dbReference type="PIRSF" id="PIRSF000103">
    <property type="entry name" value="HIBADH"/>
    <property type="match status" value="1"/>
</dbReference>
<sequence length="284" mass="30432">MKQIGWIGLGNMGTPMASNLSKAGFPLTVFNRNILKTKPFENTGVTIAKNSRELVAQSDIIFTMLSNDEALEAVFGEILGMDDIAGKLFIDMSTISEQLSVSTAQRLKQKKASFLDAPVAGSTQPAANGTLTIMVGGDAADLTKAMPYFEKLGKFIKHVGVNGKGIATKLSVNYYLSILYLGLAETVLFAENNGIDRSDLLEIINESACGSGASRVKTPMLIKDDYQAAFALSLMHKDVLLAQKNGVNFALTDAIIDTYTNALNSGLGNQDVISIINQLKKPNS</sequence>
<dbReference type="PANTHER" id="PTHR22981">
    <property type="entry name" value="3-HYDROXYISOBUTYRATE DEHYDROGENASE-RELATED"/>
    <property type="match status" value="1"/>
</dbReference>
<reference evidence="7" key="1">
    <citation type="submission" date="2019-03" db="EMBL/GenBank/DDBJ databases">
        <title>Flavobacterium sp.</title>
        <authorList>
            <person name="Kim H."/>
        </authorList>
    </citation>
    <scope>NUCLEOTIDE SEQUENCE [LARGE SCALE GENOMIC DNA]</scope>
    <source>
        <strain evidence="7">GS13</strain>
    </source>
</reference>
<dbReference type="InterPro" id="IPR008927">
    <property type="entry name" value="6-PGluconate_DH-like_C_sf"/>
</dbReference>
<evidence type="ECO:0000313" key="7">
    <source>
        <dbReference type="Proteomes" id="UP000291124"/>
    </source>
</evidence>
<dbReference type="AlphaFoldDB" id="A0A4P6YBY2"/>
<keyword evidence="1" id="KW-0560">Oxidoreductase</keyword>